<dbReference type="RefSeq" id="WP_311597269.1">
    <property type="nucleotide sequence ID" value="NZ_JAVREM010000007.1"/>
</dbReference>
<reference evidence="2" key="1">
    <citation type="submission" date="2023-07" db="EMBL/GenBank/DDBJ databases">
        <title>30 novel species of actinomycetes from the DSMZ collection.</title>
        <authorList>
            <person name="Nouioui I."/>
        </authorList>
    </citation>
    <scope>NUCLEOTIDE SEQUENCE [LARGE SCALE GENOMIC DNA]</scope>
    <source>
        <strain evidence="2">DSM 44918</strain>
    </source>
</reference>
<protein>
    <recommendedName>
        <fullName evidence="3">SWIM-type domain-containing protein</fullName>
    </recommendedName>
</protein>
<evidence type="ECO:0000313" key="1">
    <source>
        <dbReference type="EMBL" id="MDT0318528.1"/>
    </source>
</evidence>
<accession>A0ABU2LMN9</accession>
<gene>
    <name evidence="1" type="ORF">RNC47_09295</name>
</gene>
<evidence type="ECO:0000313" key="2">
    <source>
        <dbReference type="Proteomes" id="UP001183420"/>
    </source>
</evidence>
<comment type="caution">
    <text evidence="1">The sequence shown here is derived from an EMBL/GenBank/DDBJ whole genome shotgun (WGS) entry which is preliminary data.</text>
</comment>
<dbReference type="EMBL" id="JAVREM010000007">
    <property type="protein sequence ID" value="MDT0318528.1"/>
    <property type="molecule type" value="Genomic_DNA"/>
</dbReference>
<dbReference type="Proteomes" id="UP001183420">
    <property type="component" value="Unassembled WGS sequence"/>
</dbReference>
<keyword evidence="2" id="KW-1185">Reference proteome</keyword>
<sequence>MPDKKVGESGWFFLECGCVVFVAKYWRLHTLGPGTKECPESQRLHAAFAEVAVDGTVHDTLPQRRAINEHYGVPEKITAAFESRYADMPLTERPERVLVDGIGEVTGWYYLRCGCRIFVKYPGCYVHVVDEPNVCDTMRGLNCAYRQKLRNSTPDAPDALDDYIAMLRHVGTPDSKISELESRRNALAALGKGR</sequence>
<organism evidence="1 2">
    <name type="scientific">Streptomyces millisiae</name>
    <dbReference type="NCBI Taxonomy" id="3075542"/>
    <lineage>
        <taxon>Bacteria</taxon>
        <taxon>Bacillati</taxon>
        <taxon>Actinomycetota</taxon>
        <taxon>Actinomycetes</taxon>
        <taxon>Kitasatosporales</taxon>
        <taxon>Streptomycetaceae</taxon>
        <taxon>Streptomyces</taxon>
    </lineage>
</organism>
<evidence type="ECO:0008006" key="3">
    <source>
        <dbReference type="Google" id="ProtNLM"/>
    </source>
</evidence>
<proteinExistence type="predicted"/>
<name>A0ABU2LMN9_9ACTN</name>